<comment type="caution">
    <text evidence="2">The sequence shown here is derived from an EMBL/GenBank/DDBJ whole genome shotgun (WGS) entry which is preliminary data.</text>
</comment>
<keyword evidence="1" id="KW-0472">Membrane</keyword>
<dbReference type="AlphaFoldDB" id="A0A431U7Q8"/>
<feature type="transmembrane region" description="Helical" evidence="1">
    <location>
        <begin position="12"/>
        <end position="31"/>
    </location>
</feature>
<protein>
    <submittedName>
        <fullName evidence="2">Uncharacterized protein</fullName>
    </submittedName>
</protein>
<keyword evidence="3" id="KW-1185">Reference proteome</keyword>
<dbReference type="EMBL" id="RXOF01000002">
    <property type="protein sequence ID" value="RTQ52301.1"/>
    <property type="molecule type" value="Genomic_DNA"/>
</dbReference>
<sequence>MQQLLKRVFVTNWKTTAGGLLCLVSVLLFVLGRLDFEKLVVLLGIGAGWAGLSAKDGIREDVPVAREDVRNEEGGSRGQA</sequence>
<dbReference type="Proteomes" id="UP000282184">
    <property type="component" value="Unassembled WGS sequence"/>
</dbReference>
<organism evidence="2 3">
    <name type="scientific">Hymenobacter gummosus</name>
    <dbReference type="NCBI Taxonomy" id="1776032"/>
    <lineage>
        <taxon>Bacteria</taxon>
        <taxon>Pseudomonadati</taxon>
        <taxon>Bacteroidota</taxon>
        <taxon>Cytophagia</taxon>
        <taxon>Cytophagales</taxon>
        <taxon>Hymenobacteraceae</taxon>
        <taxon>Hymenobacter</taxon>
    </lineage>
</organism>
<reference evidence="2 3" key="1">
    <citation type="submission" date="2018-12" db="EMBL/GenBank/DDBJ databases">
        <title>Hymenobacter gummosus sp. nov., isolated from a spring.</title>
        <authorList>
            <person name="Nie L."/>
        </authorList>
    </citation>
    <scope>NUCLEOTIDE SEQUENCE [LARGE SCALE GENOMIC DNA]</scope>
    <source>
        <strain evidence="2 3">KCTC 52166</strain>
    </source>
</reference>
<evidence type="ECO:0000313" key="2">
    <source>
        <dbReference type="EMBL" id="RTQ52301.1"/>
    </source>
</evidence>
<evidence type="ECO:0000256" key="1">
    <source>
        <dbReference type="SAM" id="Phobius"/>
    </source>
</evidence>
<proteinExistence type="predicted"/>
<dbReference type="RefSeq" id="WP_126691958.1">
    <property type="nucleotide sequence ID" value="NZ_RXOF01000002.1"/>
</dbReference>
<keyword evidence="1" id="KW-1133">Transmembrane helix</keyword>
<evidence type="ECO:0000313" key="3">
    <source>
        <dbReference type="Proteomes" id="UP000282184"/>
    </source>
</evidence>
<name>A0A431U7Q8_9BACT</name>
<gene>
    <name evidence="2" type="ORF">EJV47_04570</name>
</gene>
<keyword evidence="1" id="KW-0812">Transmembrane</keyword>
<accession>A0A431U7Q8</accession>